<organism evidence="4 5">
    <name type="scientific">Sporormia fimetaria CBS 119925</name>
    <dbReference type="NCBI Taxonomy" id="1340428"/>
    <lineage>
        <taxon>Eukaryota</taxon>
        <taxon>Fungi</taxon>
        <taxon>Dikarya</taxon>
        <taxon>Ascomycota</taxon>
        <taxon>Pezizomycotina</taxon>
        <taxon>Dothideomycetes</taxon>
        <taxon>Pleosporomycetidae</taxon>
        <taxon>Pleosporales</taxon>
        <taxon>Sporormiaceae</taxon>
        <taxon>Sporormia</taxon>
    </lineage>
</organism>
<sequence>MSMPNEQLQKFLQEIGQKKAFAEQQLAIVRQQKVAKTREARILQLTSSEVESLPSETKVYEGVGKMFICTPIPDVQNRLTSESEQLKADLANLAKKEDYLEKTYQNSKDNLEKIIRSAGGA</sequence>
<dbReference type="GO" id="GO:0044183">
    <property type="term" value="F:protein folding chaperone"/>
    <property type="evidence" value="ECO:0007669"/>
    <property type="project" value="TreeGrafter"/>
</dbReference>
<dbReference type="OrthoDB" id="2015447at2759"/>
<reference evidence="4" key="1">
    <citation type="journal article" date="2020" name="Stud. Mycol.">
        <title>101 Dothideomycetes genomes: a test case for predicting lifestyles and emergence of pathogens.</title>
        <authorList>
            <person name="Haridas S."/>
            <person name="Albert R."/>
            <person name="Binder M."/>
            <person name="Bloem J."/>
            <person name="Labutti K."/>
            <person name="Salamov A."/>
            <person name="Andreopoulos B."/>
            <person name="Baker S."/>
            <person name="Barry K."/>
            <person name="Bills G."/>
            <person name="Bluhm B."/>
            <person name="Cannon C."/>
            <person name="Castanera R."/>
            <person name="Culley D."/>
            <person name="Daum C."/>
            <person name="Ezra D."/>
            <person name="Gonzalez J."/>
            <person name="Henrissat B."/>
            <person name="Kuo A."/>
            <person name="Liang C."/>
            <person name="Lipzen A."/>
            <person name="Lutzoni F."/>
            <person name="Magnuson J."/>
            <person name="Mondo S."/>
            <person name="Nolan M."/>
            <person name="Ohm R."/>
            <person name="Pangilinan J."/>
            <person name="Park H.-J."/>
            <person name="Ramirez L."/>
            <person name="Alfaro M."/>
            <person name="Sun H."/>
            <person name="Tritt A."/>
            <person name="Yoshinaga Y."/>
            <person name="Zwiers L.-H."/>
            <person name="Turgeon B."/>
            <person name="Goodwin S."/>
            <person name="Spatafora J."/>
            <person name="Crous P."/>
            <person name="Grigoriev I."/>
        </authorList>
    </citation>
    <scope>NUCLEOTIDE SEQUENCE</scope>
    <source>
        <strain evidence="4">CBS 119925</strain>
    </source>
</reference>
<evidence type="ECO:0000256" key="3">
    <source>
        <dbReference type="SAM" id="Coils"/>
    </source>
</evidence>
<dbReference type="GO" id="GO:0051082">
    <property type="term" value="F:unfolded protein binding"/>
    <property type="evidence" value="ECO:0007669"/>
    <property type="project" value="InterPro"/>
</dbReference>
<keyword evidence="5" id="KW-1185">Reference proteome</keyword>
<gene>
    <name evidence="4" type="ORF">M011DRAFT_467732</name>
</gene>
<comment type="similarity">
    <text evidence="1">Belongs to the prefoldin subunit beta family.</text>
</comment>
<evidence type="ECO:0000256" key="2">
    <source>
        <dbReference type="ARBA" id="ARBA00023186"/>
    </source>
</evidence>
<dbReference type="Pfam" id="PF01920">
    <property type="entry name" value="Prefoldin_2"/>
    <property type="match status" value="1"/>
</dbReference>
<keyword evidence="2" id="KW-0143">Chaperone</keyword>
<dbReference type="AlphaFoldDB" id="A0A6A6VDL3"/>
<dbReference type="InterPro" id="IPR002777">
    <property type="entry name" value="PFD_beta-like"/>
</dbReference>
<accession>A0A6A6VDL3</accession>
<dbReference type="PANTHER" id="PTHR20903">
    <property type="entry name" value="PREFOLDIN SUBUNIT 1-RELATED"/>
    <property type="match status" value="1"/>
</dbReference>
<dbReference type="GO" id="GO:0005737">
    <property type="term" value="C:cytoplasm"/>
    <property type="evidence" value="ECO:0007669"/>
    <property type="project" value="TreeGrafter"/>
</dbReference>
<dbReference type="Proteomes" id="UP000799440">
    <property type="component" value="Unassembled WGS sequence"/>
</dbReference>
<dbReference type="Gene3D" id="1.10.287.370">
    <property type="match status" value="1"/>
</dbReference>
<evidence type="ECO:0000313" key="5">
    <source>
        <dbReference type="Proteomes" id="UP000799440"/>
    </source>
</evidence>
<evidence type="ECO:0000256" key="1">
    <source>
        <dbReference type="ARBA" id="ARBA00008045"/>
    </source>
</evidence>
<protein>
    <submittedName>
        <fullName evidence="4">Prefoldin</fullName>
    </submittedName>
</protein>
<keyword evidence="3" id="KW-0175">Coiled coil</keyword>
<dbReference type="SUPFAM" id="SSF46579">
    <property type="entry name" value="Prefoldin"/>
    <property type="match status" value="1"/>
</dbReference>
<dbReference type="InterPro" id="IPR009053">
    <property type="entry name" value="Prefoldin"/>
</dbReference>
<dbReference type="PANTHER" id="PTHR20903:SF0">
    <property type="entry name" value="PREFOLDIN SUBUNIT 1"/>
    <property type="match status" value="1"/>
</dbReference>
<evidence type="ECO:0000313" key="4">
    <source>
        <dbReference type="EMBL" id="KAF2747207.1"/>
    </source>
</evidence>
<feature type="coiled-coil region" evidence="3">
    <location>
        <begin position="5"/>
        <end position="32"/>
    </location>
</feature>
<dbReference type="EMBL" id="MU006573">
    <property type="protein sequence ID" value="KAF2747207.1"/>
    <property type="molecule type" value="Genomic_DNA"/>
</dbReference>
<name>A0A6A6VDL3_9PLEO</name>
<dbReference type="GO" id="GO:0016272">
    <property type="term" value="C:prefoldin complex"/>
    <property type="evidence" value="ECO:0007669"/>
    <property type="project" value="InterPro"/>
</dbReference>
<proteinExistence type="inferred from homology"/>